<dbReference type="EMBL" id="CP002583">
    <property type="protein sequence ID" value="ADZ92015.1"/>
    <property type="molecule type" value="Genomic_DNA"/>
</dbReference>
<dbReference type="KEGG" id="mme:Marme_2790"/>
<evidence type="ECO:0000313" key="2">
    <source>
        <dbReference type="Proteomes" id="UP000001062"/>
    </source>
</evidence>
<sequence>MLIIFLLTIIVVFLLFRYGVFVLDRNVFKFQINPILKKGVISNLRDFKIVHNYIEMCFERDPDKFERDPDMKKLDKMMGAYYDKTS</sequence>
<protein>
    <submittedName>
        <fullName evidence="1">Uncharacterized protein</fullName>
    </submittedName>
</protein>
<keyword evidence="2" id="KW-1185">Reference proteome</keyword>
<dbReference type="PATRIC" id="fig|717774.3.peg.2872"/>
<name>F2JZ37_MARM1</name>
<dbReference type="Proteomes" id="UP000001062">
    <property type="component" value="Chromosome"/>
</dbReference>
<accession>F2JZ37</accession>
<dbReference type="HOGENOM" id="CLU_2494228_0_0_6"/>
<evidence type="ECO:0000313" key="1">
    <source>
        <dbReference type="EMBL" id="ADZ92015.1"/>
    </source>
</evidence>
<organism evidence="1 2">
    <name type="scientific">Marinomonas mediterranea (strain ATCC 700492 / JCM 21426 / NBRC 103028 / MMB-1)</name>
    <dbReference type="NCBI Taxonomy" id="717774"/>
    <lineage>
        <taxon>Bacteria</taxon>
        <taxon>Pseudomonadati</taxon>
        <taxon>Pseudomonadota</taxon>
        <taxon>Gammaproteobacteria</taxon>
        <taxon>Oceanospirillales</taxon>
        <taxon>Oceanospirillaceae</taxon>
        <taxon>Marinomonas</taxon>
    </lineage>
</organism>
<reference evidence="1 2" key="1">
    <citation type="journal article" date="2012" name="Stand. Genomic Sci.">
        <title>Complete genome sequence of the melanogenic marine bacterium Marinomonas mediterranea type strain (MMB-1(T)).</title>
        <authorList>
            <person name="Lucas-Elio P."/>
            <person name="Goodwin L."/>
            <person name="Woyke T."/>
            <person name="Pitluck S."/>
            <person name="Nolan M."/>
            <person name="Kyrpides N.C."/>
            <person name="Detter J.C."/>
            <person name="Copeland A."/>
            <person name="Teshima H."/>
            <person name="Bruce D."/>
            <person name="Detter C."/>
            <person name="Tapia R."/>
            <person name="Han S."/>
            <person name="Land M.L."/>
            <person name="Ivanova N."/>
            <person name="Mikhailova N."/>
            <person name="Johnston A.W."/>
            <person name="Sanchez-Amat A."/>
        </authorList>
    </citation>
    <scope>NUCLEOTIDE SEQUENCE [LARGE SCALE GENOMIC DNA]</scope>
    <source>
        <strain evidence="2">ATCC 700492 / JCM 21426 / NBRC 103028 / MMB-1</strain>
    </source>
</reference>
<gene>
    <name evidence="1" type="ordered locus">Marme_2790</name>
</gene>
<dbReference type="AlphaFoldDB" id="F2JZ37"/>
<proteinExistence type="predicted"/>